<reference evidence="13" key="2">
    <citation type="submission" date="2020-09" db="EMBL/GenBank/DDBJ databases">
        <authorList>
            <person name="Sun Q."/>
            <person name="Ohkuma M."/>
        </authorList>
    </citation>
    <scope>NUCLEOTIDE SEQUENCE</scope>
    <source>
        <strain evidence="13">JCM 4477</strain>
    </source>
</reference>
<reference evidence="13" key="1">
    <citation type="journal article" date="2014" name="Int. J. Syst. Evol. Microbiol.">
        <title>Complete genome sequence of Corynebacterium casei LMG S-19264T (=DSM 44701T), isolated from a smear-ripened cheese.</title>
        <authorList>
            <consortium name="US DOE Joint Genome Institute (JGI-PGF)"/>
            <person name="Walter F."/>
            <person name="Albersmeier A."/>
            <person name="Kalinowski J."/>
            <person name="Ruckert C."/>
        </authorList>
    </citation>
    <scope>NUCLEOTIDE SEQUENCE</scope>
    <source>
        <strain evidence="13">JCM 4477</strain>
    </source>
</reference>
<keyword evidence="10" id="KW-0472">Membrane</keyword>
<name>A0A919A3N4_9ACTN</name>
<feature type="domain" description="Chaplin" evidence="12">
    <location>
        <begin position="31"/>
        <end position="71"/>
    </location>
</feature>
<dbReference type="InterPro" id="IPR005528">
    <property type="entry name" value="ChpA-H"/>
</dbReference>
<dbReference type="PROSITE" id="PS51884">
    <property type="entry name" value="CHAPLIN"/>
    <property type="match status" value="2"/>
</dbReference>
<keyword evidence="7" id="KW-0572">Peptidoglycan-anchor</keyword>
<evidence type="ECO:0000256" key="2">
    <source>
        <dbReference type="ARBA" id="ARBA00022512"/>
    </source>
</evidence>
<evidence type="ECO:0000313" key="13">
    <source>
        <dbReference type="EMBL" id="GHE85499.1"/>
    </source>
</evidence>
<feature type="domain" description="Chaplin" evidence="12">
    <location>
        <begin position="120"/>
        <end position="160"/>
    </location>
</feature>
<evidence type="ECO:0000256" key="6">
    <source>
        <dbReference type="ARBA" id="ARBA00023087"/>
    </source>
</evidence>
<accession>A0A919A3N4</accession>
<evidence type="ECO:0000256" key="10">
    <source>
        <dbReference type="SAM" id="Phobius"/>
    </source>
</evidence>
<dbReference type="EMBL" id="BNBI01000001">
    <property type="protein sequence ID" value="GHE85499.1"/>
    <property type="molecule type" value="Genomic_DNA"/>
</dbReference>
<proteinExistence type="predicted"/>
<gene>
    <name evidence="13" type="ORF">GCM10018772_05950</name>
</gene>
<feature type="transmembrane region" description="Helical" evidence="10">
    <location>
        <begin position="232"/>
        <end position="251"/>
    </location>
</feature>
<dbReference type="Pfam" id="PF03777">
    <property type="entry name" value="ChpA-C"/>
    <property type="match status" value="2"/>
</dbReference>
<comment type="subcellular location">
    <subcellularLocation>
        <location evidence="1">Secreted</location>
        <location evidence="1">Cell wall</location>
    </subcellularLocation>
</comment>
<dbReference type="Proteomes" id="UP000630718">
    <property type="component" value="Unassembled WGS sequence"/>
</dbReference>
<keyword evidence="14" id="KW-1185">Reference proteome</keyword>
<feature type="region of interest" description="Disordered" evidence="9">
    <location>
        <begin position="63"/>
        <end position="119"/>
    </location>
</feature>
<feature type="signal peptide" evidence="11">
    <location>
        <begin position="1"/>
        <end position="20"/>
    </location>
</feature>
<keyword evidence="3" id="KW-0964">Secreted</keyword>
<keyword evidence="5" id="KW-0130">Cell adhesion</keyword>
<dbReference type="GO" id="GO:0007155">
    <property type="term" value="P:cell adhesion"/>
    <property type="evidence" value="ECO:0007669"/>
    <property type="project" value="UniProtKB-KW"/>
</dbReference>
<evidence type="ECO:0000256" key="3">
    <source>
        <dbReference type="ARBA" id="ARBA00022525"/>
    </source>
</evidence>
<keyword evidence="4 11" id="KW-0732">Signal</keyword>
<evidence type="ECO:0000256" key="4">
    <source>
        <dbReference type="ARBA" id="ARBA00022729"/>
    </source>
</evidence>
<protein>
    <recommendedName>
        <fullName evidence="12">Chaplin domain-containing protein</fullName>
    </recommendedName>
</protein>
<evidence type="ECO:0000256" key="7">
    <source>
        <dbReference type="ARBA" id="ARBA00023088"/>
    </source>
</evidence>
<keyword evidence="2" id="KW-0134">Cell wall</keyword>
<evidence type="ECO:0000256" key="9">
    <source>
        <dbReference type="SAM" id="MobiDB-lite"/>
    </source>
</evidence>
<comment type="caution">
    <text evidence="13">The sequence shown here is derived from an EMBL/GenBank/DDBJ whole genome shotgun (WGS) entry which is preliminary data.</text>
</comment>
<feature type="region of interest" description="Disordered" evidence="9">
    <location>
        <begin position="160"/>
        <end position="231"/>
    </location>
</feature>
<dbReference type="Pfam" id="PF00746">
    <property type="entry name" value="Gram_pos_anchor"/>
    <property type="match status" value="1"/>
</dbReference>
<keyword evidence="10" id="KW-1133">Transmembrane helix</keyword>
<evidence type="ECO:0000259" key="12">
    <source>
        <dbReference type="PROSITE" id="PS51884"/>
    </source>
</evidence>
<dbReference type="InterPro" id="IPR019931">
    <property type="entry name" value="LPXTG_anchor"/>
</dbReference>
<evidence type="ECO:0000256" key="8">
    <source>
        <dbReference type="PROSITE-ProRule" id="PRU01232"/>
    </source>
</evidence>
<feature type="compositionally biased region" description="Acidic residues" evidence="9">
    <location>
        <begin position="74"/>
        <end position="89"/>
    </location>
</feature>
<evidence type="ECO:0000256" key="5">
    <source>
        <dbReference type="ARBA" id="ARBA00022889"/>
    </source>
</evidence>
<dbReference type="NCBIfam" id="TIGR01167">
    <property type="entry name" value="LPXTG_anchor"/>
    <property type="match status" value="1"/>
</dbReference>
<evidence type="ECO:0000256" key="11">
    <source>
        <dbReference type="SAM" id="SignalP"/>
    </source>
</evidence>
<feature type="chain" id="PRO_5037990875" description="Chaplin domain-containing protein" evidence="11">
    <location>
        <begin position="21"/>
        <end position="260"/>
    </location>
</feature>
<keyword evidence="6 8" id="KW-0034">Amyloid</keyword>
<evidence type="ECO:0000313" key="14">
    <source>
        <dbReference type="Proteomes" id="UP000630718"/>
    </source>
</evidence>
<dbReference type="AlphaFoldDB" id="A0A919A3N4"/>
<organism evidence="13 14">
    <name type="scientific">Streptomyces fumanus</name>
    <dbReference type="NCBI Taxonomy" id="67302"/>
    <lineage>
        <taxon>Bacteria</taxon>
        <taxon>Bacillati</taxon>
        <taxon>Actinomycetota</taxon>
        <taxon>Actinomycetes</taxon>
        <taxon>Kitasatosporales</taxon>
        <taxon>Streptomycetaceae</taxon>
        <taxon>Streptomyces</taxon>
    </lineage>
</organism>
<evidence type="ECO:0000256" key="1">
    <source>
        <dbReference type="ARBA" id="ARBA00004191"/>
    </source>
</evidence>
<sequence length="260" mass="25877">MAAAAAATSVLSLYGSPALADAQADGIAKKSSGFMSGNVVQVPVNAPVNACGNTVDGAAALNPSFGNKCRQGGDEYDDHDYGYGEDDDSGYGSGYGADEKSGYGEDDGPDAGAYGEAEGSSGLGSGNVVQVPVDVPVNACGNSVDVGGALNPVAGNGCEHGGYGHDEAPPKAPPAGHHPPRDDEEAPPADEEEDEETTPSDEEESPEPAGEESAPPAEDDEKLSLPKTGAEGMLGAGAASAVLIAGGVLLYRRSRAAATR</sequence>
<keyword evidence="10" id="KW-0812">Transmembrane</keyword>
<feature type="compositionally biased region" description="Acidic residues" evidence="9">
    <location>
        <begin position="182"/>
        <end position="210"/>
    </location>
</feature>